<organism evidence="6 7">
    <name type="scientific">Komagataeibacter rhaeticus</name>
    <dbReference type="NCBI Taxonomy" id="215221"/>
    <lineage>
        <taxon>Bacteria</taxon>
        <taxon>Pseudomonadati</taxon>
        <taxon>Pseudomonadota</taxon>
        <taxon>Alphaproteobacteria</taxon>
        <taxon>Acetobacterales</taxon>
        <taxon>Acetobacteraceae</taxon>
        <taxon>Komagataeibacter</taxon>
    </lineage>
</organism>
<dbReference type="GO" id="GO:1901135">
    <property type="term" value="P:carbohydrate derivative metabolic process"/>
    <property type="evidence" value="ECO:0007669"/>
    <property type="project" value="InterPro"/>
</dbReference>
<name>A0A181C8B0_9PROT</name>
<dbReference type="InterPro" id="IPR001347">
    <property type="entry name" value="SIS_dom"/>
</dbReference>
<dbReference type="InterPro" id="IPR046348">
    <property type="entry name" value="SIS_dom_sf"/>
</dbReference>
<dbReference type="InterPro" id="IPR035474">
    <property type="entry name" value="SIS_Kpsf"/>
</dbReference>
<dbReference type="CDD" id="cd05014">
    <property type="entry name" value="SIS_Kpsf"/>
    <property type="match status" value="1"/>
</dbReference>
<dbReference type="PROSITE" id="PS51371">
    <property type="entry name" value="CBS"/>
    <property type="match status" value="2"/>
</dbReference>
<dbReference type="PROSITE" id="PS51464">
    <property type="entry name" value="SIS"/>
    <property type="match status" value="1"/>
</dbReference>
<dbReference type="GeneID" id="85021247"/>
<dbReference type="AlphaFoldDB" id="A0A181C8B0"/>
<dbReference type="PANTHER" id="PTHR42745">
    <property type="match status" value="1"/>
</dbReference>
<keyword evidence="2" id="KW-0677">Repeat</keyword>
<gene>
    <name evidence="6" type="ORF">GWK63_03680</name>
</gene>
<dbReference type="Pfam" id="PF01380">
    <property type="entry name" value="SIS"/>
    <property type="match status" value="1"/>
</dbReference>
<keyword evidence="7" id="KW-1185">Reference proteome</keyword>
<evidence type="ECO:0000313" key="6">
    <source>
        <dbReference type="EMBL" id="QIP34705.1"/>
    </source>
</evidence>
<feature type="region of interest" description="Disordered" evidence="5">
    <location>
        <begin position="1"/>
        <end position="20"/>
    </location>
</feature>
<accession>A0A181C8B0</accession>
<evidence type="ECO:0000256" key="5">
    <source>
        <dbReference type="SAM" id="MobiDB-lite"/>
    </source>
</evidence>
<evidence type="ECO:0000313" key="7">
    <source>
        <dbReference type="Proteomes" id="UP000502533"/>
    </source>
</evidence>
<proteinExistence type="inferred from homology"/>
<comment type="similarity">
    <text evidence="1 4">Belongs to the SIS family. GutQ/KpsF subfamily.</text>
</comment>
<dbReference type="Proteomes" id="UP000502533">
    <property type="component" value="Chromosome"/>
</dbReference>
<evidence type="ECO:0000256" key="3">
    <source>
        <dbReference type="ARBA" id="ARBA00023122"/>
    </source>
</evidence>
<dbReference type="InterPro" id="IPR046342">
    <property type="entry name" value="CBS_dom_sf"/>
</dbReference>
<evidence type="ECO:0000256" key="1">
    <source>
        <dbReference type="ARBA" id="ARBA00008165"/>
    </source>
</evidence>
<dbReference type="FunFam" id="3.40.50.10490:FF:000011">
    <property type="entry name" value="Arabinose 5-phosphate isomerase"/>
    <property type="match status" value="1"/>
</dbReference>
<protein>
    <submittedName>
        <fullName evidence="6">KpsF/GutQ family sugar-phosphate isomerase</fullName>
    </submittedName>
</protein>
<dbReference type="RefSeq" id="WP_007399196.1">
    <property type="nucleotide sequence ID" value="NZ_CALMTF010000129.1"/>
</dbReference>
<dbReference type="SUPFAM" id="SSF53697">
    <property type="entry name" value="SIS domain"/>
    <property type="match status" value="1"/>
</dbReference>
<dbReference type="CDD" id="cd04604">
    <property type="entry name" value="CBS_pair_SIS_assoc"/>
    <property type="match status" value="1"/>
</dbReference>
<dbReference type="NCBIfam" id="TIGR00393">
    <property type="entry name" value="kpsF"/>
    <property type="match status" value="1"/>
</dbReference>
<evidence type="ECO:0000256" key="4">
    <source>
        <dbReference type="PIRNR" id="PIRNR004692"/>
    </source>
</evidence>
<dbReference type="Gene3D" id="3.40.50.10490">
    <property type="entry name" value="Glucose-6-phosphate isomerase like protein, domain 1"/>
    <property type="match status" value="1"/>
</dbReference>
<keyword evidence="6" id="KW-0413">Isomerase</keyword>
<dbReference type="GO" id="GO:0097367">
    <property type="term" value="F:carbohydrate derivative binding"/>
    <property type="evidence" value="ECO:0007669"/>
    <property type="project" value="InterPro"/>
</dbReference>
<dbReference type="Pfam" id="PF00571">
    <property type="entry name" value="CBS"/>
    <property type="match status" value="2"/>
</dbReference>
<dbReference type="GO" id="GO:0005975">
    <property type="term" value="P:carbohydrate metabolic process"/>
    <property type="evidence" value="ECO:0007669"/>
    <property type="project" value="InterPro"/>
</dbReference>
<dbReference type="KEGG" id="kre:GWK63_03680"/>
<dbReference type="GO" id="GO:0019146">
    <property type="term" value="F:arabinose-5-phosphate isomerase activity"/>
    <property type="evidence" value="ECO:0007669"/>
    <property type="project" value="UniProtKB-ARBA"/>
</dbReference>
<dbReference type="InterPro" id="IPR004800">
    <property type="entry name" value="KdsD/KpsF-type"/>
</dbReference>
<evidence type="ECO:0000256" key="2">
    <source>
        <dbReference type="ARBA" id="ARBA00022737"/>
    </source>
</evidence>
<reference evidence="6 7" key="1">
    <citation type="submission" date="2020-03" db="EMBL/GenBank/DDBJ databases">
        <title>Isolation of cellulose-producing strains, genome characterization and application of the synthesized cellulose films as an economical and sustainable material for piezoelectric sensor construction.</title>
        <authorList>
            <person name="Mangayil R.K."/>
        </authorList>
    </citation>
    <scope>NUCLEOTIDE SEQUENCE [LARGE SCALE GENOMIC DNA]</scope>
    <source>
        <strain evidence="6 7">ENS 9a1a</strain>
    </source>
</reference>
<keyword evidence="3" id="KW-0129">CBS domain</keyword>
<dbReference type="PANTHER" id="PTHR42745:SF1">
    <property type="entry name" value="ARABINOSE 5-PHOSPHATE ISOMERASE KDSD"/>
    <property type="match status" value="1"/>
</dbReference>
<dbReference type="InterPro" id="IPR000644">
    <property type="entry name" value="CBS_dom"/>
</dbReference>
<dbReference type="Gene3D" id="3.10.580.10">
    <property type="entry name" value="CBS-domain"/>
    <property type="match status" value="1"/>
</dbReference>
<dbReference type="InterPro" id="IPR050986">
    <property type="entry name" value="GutQ/KpsF_isomerases"/>
</dbReference>
<dbReference type="EMBL" id="CP050139">
    <property type="protein sequence ID" value="QIP34705.1"/>
    <property type="molecule type" value="Genomic_DNA"/>
</dbReference>
<sequence length="351" mass="37162">MNSSLSPFPPSPPDASMPTPQARILLDACGVLRTESAGLQAMITALEAPPRPGEAGLGQAFIQAVERILSDNMRVVVTGIGKSGHIGRKIQATLASTGTPAIFVHPAEASHGDLGMLQKGDAVLAISNSGETAEMADVISHARRFGMLLIAMTSCAHSTLARTADIVLLLPRAPEACPNGLAPTTSSTMQLALGDALAIVLLQRRGFSASDFGVFHPGGRLGTQLRRVRELMHPGPSMPLGTPDTPLRQVIMEMTRKAFGCMGVVDANNRLVGLITDRDLRLALELDLDHTRAADIMNTQPQTIGSDVLAAEALRIMNDRPRPISSIFVLNDTDQPVGIVHLHDLLRAGIA</sequence>
<dbReference type="PIRSF" id="PIRSF004692">
    <property type="entry name" value="KdsD_KpsF"/>
    <property type="match status" value="1"/>
</dbReference>
<dbReference type="SMART" id="SM00116">
    <property type="entry name" value="CBS"/>
    <property type="match status" value="2"/>
</dbReference>